<feature type="domain" description="AB hydrolase-1" evidence="3">
    <location>
        <begin position="340"/>
        <end position="444"/>
    </location>
</feature>
<dbReference type="InterPro" id="IPR050266">
    <property type="entry name" value="AB_hydrolase_sf"/>
</dbReference>
<feature type="chain" id="PRO_5042011633" evidence="2">
    <location>
        <begin position="19"/>
        <end position="553"/>
    </location>
</feature>
<dbReference type="Gene3D" id="2.60.40.1120">
    <property type="entry name" value="Carboxypeptidase-like, regulatory domain"/>
    <property type="match status" value="1"/>
</dbReference>
<dbReference type="InterPro" id="IPR000073">
    <property type="entry name" value="AB_hydrolase_1"/>
</dbReference>
<dbReference type="RefSeq" id="WP_123857595.1">
    <property type="nucleotide sequence ID" value="NZ_CP033923.1"/>
</dbReference>
<dbReference type="Pfam" id="PF00561">
    <property type="entry name" value="Abhydrolase_1"/>
    <property type="match status" value="1"/>
</dbReference>
<organism evidence="4 5">
    <name type="scientific">Chryseobacterium nakagawai</name>
    <dbReference type="NCBI Taxonomy" id="1241982"/>
    <lineage>
        <taxon>Bacteria</taxon>
        <taxon>Pseudomonadati</taxon>
        <taxon>Bacteroidota</taxon>
        <taxon>Flavobacteriia</taxon>
        <taxon>Flavobacteriales</taxon>
        <taxon>Weeksellaceae</taxon>
        <taxon>Chryseobacterium group</taxon>
        <taxon>Chryseobacterium</taxon>
    </lineage>
</organism>
<reference evidence="4 5" key="1">
    <citation type="submission" date="2018-11" db="EMBL/GenBank/DDBJ databases">
        <title>Proposal to divide the Flavobacteriaceae and reorganize its genera based on Amino Acid Identity values calculated from whole genome sequences.</title>
        <authorList>
            <person name="Nicholson A.C."/>
            <person name="Gulvik C.A."/>
            <person name="Whitney A.M."/>
            <person name="Humrighouse B.W."/>
            <person name="Bell M."/>
            <person name="Holmes B."/>
            <person name="Steigerwalt A.G."/>
            <person name="Villarma A."/>
            <person name="Sheth M."/>
            <person name="Batra D."/>
            <person name="Pryor J."/>
            <person name="Bernardet J.-F."/>
            <person name="Hugo C."/>
            <person name="Kampfer P."/>
            <person name="Newman J."/>
            <person name="McQuiston J.R."/>
        </authorList>
    </citation>
    <scope>NUCLEOTIDE SEQUENCE [LARGE SCALE GENOMIC DNA]</scope>
    <source>
        <strain evidence="4 5">G0041</strain>
    </source>
</reference>
<dbReference type="AlphaFoldDB" id="A0AAD1DRH2"/>
<dbReference type="PANTHER" id="PTHR43798">
    <property type="entry name" value="MONOACYLGLYCEROL LIPASE"/>
    <property type="match status" value="1"/>
</dbReference>
<evidence type="ECO:0000259" key="3">
    <source>
        <dbReference type="Pfam" id="PF00561"/>
    </source>
</evidence>
<protein>
    <submittedName>
        <fullName evidence="4">Alpha/beta fold hydrolase</fullName>
    </submittedName>
</protein>
<dbReference type="GO" id="GO:0016787">
    <property type="term" value="F:hydrolase activity"/>
    <property type="evidence" value="ECO:0007669"/>
    <property type="project" value="UniProtKB-KW"/>
</dbReference>
<dbReference type="PRINTS" id="PR00111">
    <property type="entry name" value="ABHYDROLASE"/>
</dbReference>
<dbReference type="Gene3D" id="3.40.50.1820">
    <property type="entry name" value="alpha/beta hydrolase"/>
    <property type="match status" value="1"/>
</dbReference>
<sequence>MKKLSVLSFILAVSAFNAQVISGTIISKNENQPVPYVKIGVEKKTTGTISDGRGNFSIDLTGLDPQQKVKIEVPGYELYEESVQNFKTHDLQKIFLNEKTKTIKEIAIKPKKLVDKNWGVTTKTKNVLYFVNPAGNKAGFLGETALQFNTKKRSKIKNINLNIAKYSSTEPVLMRYSIYSEKDGFPDKNILDEEITVQLTEDMIKDGTYTLDVNDHNIWVKGKFFVGINFLKEFSGYIKISAALFKTGFIREFYGDWKKMTIAAPAINIDVKMDKNGKDTKDDDGGYADDDDVSQSWMIDNSKNIEEANQSIYGKNDPAGKYLKLKDTDLYYEVYGEGEPLVLLHGNSGSIKDFYQQIPVLSKQYKVIGVDTRGQGKSKDTSKRDFTYKVFADDVKALADELKLDKINIVGWSDGGNTGLEFALKYPERLNKLVTIGANAFPEGVEDKLIERFTNQMKQLNEMVPEEAFGERRLLKIMLTQPNIGKNDLNKIKSPVLVIAGDRDVIKPEHTVFISKQIPNAEMKIYKETTHMVPYEKPDQLNADILSFLGKNK</sequence>
<dbReference type="PANTHER" id="PTHR43798:SF31">
    <property type="entry name" value="AB HYDROLASE SUPERFAMILY PROTEIN YCLE"/>
    <property type="match status" value="1"/>
</dbReference>
<dbReference type="SUPFAM" id="SSF49464">
    <property type="entry name" value="Carboxypeptidase regulatory domain-like"/>
    <property type="match status" value="1"/>
</dbReference>
<keyword evidence="5" id="KW-1185">Reference proteome</keyword>
<evidence type="ECO:0000313" key="4">
    <source>
        <dbReference type="EMBL" id="AZA90889.1"/>
    </source>
</evidence>
<keyword evidence="2" id="KW-0732">Signal</keyword>
<accession>A0AAD1DRH2</accession>
<gene>
    <name evidence="4" type="ORF">EG343_09720</name>
</gene>
<name>A0AAD1DRH2_CHRNA</name>
<dbReference type="GO" id="GO:0016020">
    <property type="term" value="C:membrane"/>
    <property type="evidence" value="ECO:0007669"/>
    <property type="project" value="TreeGrafter"/>
</dbReference>
<dbReference type="KEGG" id="cnk:EG343_09720"/>
<feature type="signal peptide" evidence="2">
    <location>
        <begin position="1"/>
        <end position="18"/>
    </location>
</feature>
<dbReference type="Pfam" id="PF13715">
    <property type="entry name" value="CarbopepD_reg_2"/>
    <property type="match status" value="1"/>
</dbReference>
<dbReference type="InterPro" id="IPR008969">
    <property type="entry name" value="CarboxyPept-like_regulatory"/>
</dbReference>
<keyword evidence="1 4" id="KW-0378">Hydrolase</keyword>
<evidence type="ECO:0000256" key="1">
    <source>
        <dbReference type="ARBA" id="ARBA00022801"/>
    </source>
</evidence>
<proteinExistence type="predicted"/>
<dbReference type="EMBL" id="CP033923">
    <property type="protein sequence ID" value="AZA90889.1"/>
    <property type="molecule type" value="Genomic_DNA"/>
</dbReference>
<dbReference type="Proteomes" id="UP000278288">
    <property type="component" value="Chromosome"/>
</dbReference>
<evidence type="ECO:0000313" key="5">
    <source>
        <dbReference type="Proteomes" id="UP000278288"/>
    </source>
</evidence>
<evidence type="ECO:0000256" key="2">
    <source>
        <dbReference type="SAM" id="SignalP"/>
    </source>
</evidence>
<dbReference type="SUPFAM" id="SSF53474">
    <property type="entry name" value="alpha/beta-Hydrolases"/>
    <property type="match status" value="1"/>
</dbReference>
<dbReference type="InterPro" id="IPR029058">
    <property type="entry name" value="AB_hydrolase_fold"/>
</dbReference>